<gene>
    <name evidence="6" type="ORF">BDZ90DRAFT_228994</name>
</gene>
<dbReference type="PANTHER" id="PTHR23077:SF27">
    <property type="entry name" value="ATPASE FAMILY GENE 2 PROTEIN HOMOLOG A"/>
    <property type="match status" value="1"/>
</dbReference>
<dbReference type="InterPro" id="IPR003593">
    <property type="entry name" value="AAA+_ATPase"/>
</dbReference>
<evidence type="ECO:0000259" key="5">
    <source>
        <dbReference type="SMART" id="SM00382"/>
    </source>
</evidence>
<dbReference type="OrthoDB" id="27435at2759"/>
<dbReference type="GO" id="GO:0005737">
    <property type="term" value="C:cytoplasm"/>
    <property type="evidence" value="ECO:0007669"/>
    <property type="project" value="TreeGrafter"/>
</dbReference>
<sequence>MAAAVAWPLDPVTAPAQASRRSIEPAAAAGQGSIPLCLCSEANPSSSSIAVKLAPAPAAVPEAWEVTLRIQQVEQRSSSSAGQHTAKLDRATRDLLAICAKELLVDLAFLVPGQSLRVSIQSTDVLLQAIVVGRSELPSSLEEAQRSLVSIGRSTRIKVVNSLSPSAPSEPASAPSAPTKRLGGLHRELAQLHELVTLPLLRPHLFSQHGLRPPRGVLLHGPPGTGKTSLALQIASSFLPPSAIFTISGPELSSSYHGRTEARIRGVFRRARREEMSVVIIDEIDVIAGNREGDGSDAVGSRVVATLLTEIDGVGGEYKKTGKGRNGEKVMAGEGGENEEGSEGGSDSEDEEVSSDEDDEGKPRQPRPPPRMVVIAATNRPNSLDPALRRPGRLDREIEIGVPDAAARLDILQALLAQTPHDLNADDLQSVADTTHGFVGADLTALVREAGMRVIRRELADEHGREEDQGLALATNEKLRINGDGNNASADASSHRLLLSDLTHVIPTLRPSSLRSVLTPAPLPWSSIGLGSPTSPYSLIRSSIQQAIEWPLRHSDRMRRLGITAPRGVLLYGPPGCSKTMIARACAQSLSGGKGGSGINWIGVKGPELYSKYLGETERSLREVFRKARAAAPTVLFFDEIDALAPTNSGGESDPVAERILATLLTELDSFDSTSSGSGSTGPGVIVLAATNRPQLLAPSLLRPGRLEVHLFVGLPDVTARRDILRIATEKMALARDAEGAVDLDRLAEMTQGCSGAEVVAMCRSAGLVAMREAMAAESEGKMGQGEDDVVMQRHFEEAAAGVRRGTDREALRKLEAWGKSLGT</sequence>
<dbReference type="AlphaFoldDB" id="A0A316UXB1"/>
<dbReference type="InterPro" id="IPR003960">
    <property type="entry name" value="ATPase_AAA_CS"/>
</dbReference>
<dbReference type="STRING" id="1569628.A0A316UXB1"/>
<dbReference type="GO" id="GO:0005524">
    <property type="term" value="F:ATP binding"/>
    <property type="evidence" value="ECO:0007669"/>
    <property type="project" value="UniProtKB-KW"/>
</dbReference>
<dbReference type="GeneID" id="37026694"/>
<evidence type="ECO:0000256" key="2">
    <source>
        <dbReference type="ARBA" id="ARBA00022840"/>
    </source>
</evidence>
<dbReference type="Pfam" id="PF00004">
    <property type="entry name" value="AAA"/>
    <property type="match status" value="2"/>
</dbReference>
<dbReference type="InterPro" id="IPR050168">
    <property type="entry name" value="AAA_ATPase_domain"/>
</dbReference>
<dbReference type="Gene3D" id="1.10.8.60">
    <property type="match status" value="2"/>
</dbReference>
<keyword evidence="2" id="KW-0067">ATP-binding</keyword>
<dbReference type="GO" id="GO:0016887">
    <property type="term" value="F:ATP hydrolysis activity"/>
    <property type="evidence" value="ECO:0007669"/>
    <property type="project" value="InterPro"/>
</dbReference>
<evidence type="ECO:0000313" key="6">
    <source>
        <dbReference type="EMBL" id="PWN29947.1"/>
    </source>
</evidence>
<keyword evidence="3" id="KW-0175">Coiled coil</keyword>
<dbReference type="SUPFAM" id="SSF52540">
    <property type="entry name" value="P-loop containing nucleoside triphosphate hydrolases"/>
    <property type="match status" value="2"/>
</dbReference>
<evidence type="ECO:0000256" key="1">
    <source>
        <dbReference type="ARBA" id="ARBA00022741"/>
    </source>
</evidence>
<feature type="region of interest" description="Disordered" evidence="4">
    <location>
        <begin position="315"/>
        <end position="372"/>
    </location>
</feature>
<dbReference type="InterPro" id="IPR027417">
    <property type="entry name" value="P-loop_NTPase"/>
</dbReference>
<dbReference type="InterPro" id="IPR003959">
    <property type="entry name" value="ATPase_AAA_core"/>
</dbReference>
<keyword evidence="7" id="KW-1185">Reference proteome</keyword>
<dbReference type="FunFam" id="3.40.50.300:FF:001025">
    <property type="entry name" value="ATPase family, AAA domain-containing 2B"/>
    <property type="match status" value="1"/>
</dbReference>
<protein>
    <submittedName>
        <fullName evidence="6">AAA-domain-containing protein</fullName>
    </submittedName>
</protein>
<dbReference type="Gene3D" id="3.40.50.300">
    <property type="entry name" value="P-loop containing nucleotide triphosphate hydrolases"/>
    <property type="match status" value="2"/>
</dbReference>
<feature type="domain" description="AAA+ ATPase" evidence="5">
    <location>
        <begin position="565"/>
        <end position="717"/>
    </location>
</feature>
<accession>A0A316UXB1</accession>
<name>A0A316UXB1_9BASI</name>
<dbReference type="RefSeq" id="XP_025364559.1">
    <property type="nucleotide sequence ID" value="XM_025504871.1"/>
</dbReference>
<reference evidence="6 7" key="1">
    <citation type="journal article" date="2018" name="Mol. Biol. Evol.">
        <title>Broad Genomic Sampling Reveals a Smut Pathogenic Ancestry of the Fungal Clade Ustilaginomycotina.</title>
        <authorList>
            <person name="Kijpornyongpan T."/>
            <person name="Mondo S.J."/>
            <person name="Barry K."/>
            <person name="Sandor L."/>
            <person name="Lee J."/>
            <person name="Lipzen A."/>
            <person name="Pangilinan J."/>
            <person name="LaButti K."/>
            <person name="Hainaut M."/>
            <person name="Henrissat B."/>
            <person name="Grigoriev I.V."/>
            <person name="Spatafora J.W."/>
            <person name="Aime M.C."/>
        </authorList>
    </citation>
    <scope>NUCLEOTIDE SEQUENCE [LARGE SCALE GENOMIC DNA]</scope>
    <source>
        <strain evidence="6 7">MCA 5214</strain>
    </source>
</reference>
<evidence type="ECO:0000313" key="7">
    <source>
        <dbReference type="Proteomes" id="UP000245884"/>
    </source>
</evidence>
<keyword evidence="1" id="KW-0547">Nucleotide-binding</keyword>
<dbReference type="Proteomes" id="UP000245884">
    <property type="component" value="Unassembled WGS sequence"/>
</dbReference>
<feature type="compositionally biased region" description="Basic and acidic residues" evidence="4">
    <location>
        <begin position="317"/>
        <end position="328"/>
    </location>
</feature>
<evidence type="ECO:0000256" key="4">
    <source>
        <dbReference type="SAM" id="MobiDB-lite"/>
    </source>
</evidence>
<dbReference type="InterPro" id="IPR041569">
    <property type="entry name" value="AAA_lid_3"/>
</dbReference>
<feature type="compositionally biased region" description="Acidic residues" evidence="4">
    <location>
        <begin position="336"/>
        <end position="360"/>
    </location>
</feature>
<proteinExistence type="predicted"/>
<evidence type="ECO:0000256" key="3">
    <source>
        <dbReference type="ARBA" id="ARBA00023054"/>
    </source>
</evidence>
<feature type="domain" description="AAA+ ATPase" evidence="5">
    <location>
        <begin position="213"/>
        <end position="404"/>
    </location>
</feature>
<dbReference type="EMBL" id="KZ819662">
    <property type="protein sequence ID" value="PWN29947.1"/>
    <property type="molecule type" value="Genomic_DNA"/>
</dbReference>
<dbReference type="Pfam" id="PF17862">
    <property type="entry name" value="AAA_lid_3"/>
    <property type="match status" value="2"/>
</dbReference>
<organism evidence="6 7">
    <name type="scientific">Jaminaea rosea</name>
    <dbReference type="NCBI Taxonomy" id="1569628"/>
    <lineage>
        <taxon>Eukaryota</taxon>
        <taxon>Fungi</taxon>
        <taxon>Dikarya</taxon>
        <taxon>Basidiomycota</taxon>
        <taxon>Ustilaginomycotina</taxon>
        <taxon>Exobasidiomycetes</taxon>
        <taxon>Microstromatales</taxon>
        <taxon>Microstromatales incertae sedis</taxon>
        <taxon>Jaminaea</taxon>
    </lineage>
</organism>
<dbReference type="SMART" id="SM00382">
    <property type="entry name" value="AAA"/>
    <property type="match status" value="2"/>
</dbReference>
<dbReference type="PROSITE" id="PS00674">
    <property type="entry name" value="AAA"/>
    <property type="match status" value="1"/>
</dbReference>
<dbReference type="PANTHER" id="PTHR23077">
    <property type="entry name" value="AAA-FAMILY ATPASE"/>
    <property type="match status" value="1"/>
</dbReference>